<proteinExistence type="inferred from homology"/>
<dbReference type="InterPro" id="IPR036390">
    <property type="entry name" value="WH_DNA-bd_sf"/>
</dbReference>
<dbReference type="Pfam" id="PF04337">
    <property type="entry name" value="DUF480"/>
    <property type="match status" value="1"/>
</dbReference>
<comment type="similarity">
    <text evidence="1">Belongs to the UPF0502 family.</text>
</comment>
<protein>
    <submittedName>
        <fullName evidence="3">Uncharacterized protein</fullName>
    </submittedName>
</protein>
<dbReference type="RefSeq" id="WP_136060618.1">
    <property type="nucleotide sequence ID" value="NZ_CAAHFH010000001.1"/>
</dbReference>
<dbReference type="AlphaFoldDB" id="A0A6C2UGE1"/>
<dbReference type="Gene3D" id="1.10.10.10">
    <property type="entry name" value="Winged helix-like DNA-binding domain superfamily/Winged helix DNA-binding domain"/>
    <property type="match status" value="2"/>
</dbReference>
<dbReference type="EMBL" id="CAAHFH010000001">
    <property type="protein sequence ID" value="VGO19198.1"/>
    <property type="molecule type" value="Genomic_DNA"/>
</dbReference>
<name>A0A6C2UGE1_9BACT</name>
<dbReference type="InterPro" id="IPR036388">
    <property type="entry name" value="WH-like_DNA-bd_sf"/>
</dbReference>
<organism evidence="3 4">
    <name type="scientific">Pontiella sulfatireligans</name>
    <dbReference type="NCBI Taxonomy" id="2750658"/>
    <lineage>
        <taxon>Bacteria</taxon>
        <taxon>Pseudomonadati</taxon>
        <taxon>Kiritimatiellota</taxon>
        <taxon>Kiritimatiellia</taxon>
        <taxon>Kiritimatiellales</taxon>
        <taxon>Pontiellaceae</taxon>
        <taxon>Pontiella</taxon>
    </lineage>
</organism>
<sequence length="222" mass="25265">MDIELNPVELRVLGCLIEKEMATPDHYPLTLNSLVSACNQKSNRFPVMELEQSTVEHTLYELRMEHKLAIEVTSTGSRVAKYKHNMADQWSFSLSQIAILCELFVRGPQTPGDLRAHCSRLHSLADSKEVEDLLHELITEEDGPFVVQLPREPGKRERRWAHLFGGAPEEQEMLPEEHTSTELPTGQTRGERIEILELEVADLRQDLDALKNAFDTFKSSFG</sequence>
<feature type="coiled-coil region" evidence="2">
    <location>
        <begin position="193"/>
        <end position="220"/>
    </location>
</feature>
<keyword evidence="4" id="KW-1185">Reference proteome</keyword>
<dbReference type="SUPFAM" id="SSF46785">
    <property type="entry name" value="Winged helix' DNA-binding domain"/>
    <property type="match status" value="2"/>
</dbReference>
<dbReference type="Proteomes" id="UP000346198">
    <property type="component" value="Unassembled WGS sequence"/>
</dbReference>
<evidence type="ECO:0000256" key="2">
    <source>
        <dbReference type="SAM" id="Coils"/>
    </source>
</evidence>
<accession>A0A6C2UGE1</accession>
<evidence type="ECO:0000256" key="1">
    <source>
        <dbReference type="HAMAP-Rule" id="MF_01584"/>
    </source>
</evidence>
<dbReference type="HAMAP" id="MF_01584">
    <property type="entry name" value="UPF0502"/>
    <property type="match status" value="1"/>
</dbReference>
<dbReference type="InterPro" id="IPR007432">
    <property type="entry name" value="DUF480"/>
</dbReference>
<dbReference type="PANTHER" id="PTHR38768">
    <property type="entry name" value="UPF0502 PROTEIN YCEH"/>
    <property type="match status" value="1"/>
</dbReference>
<gene>
    <name evidence="3" type="ORF">SCARR_01255</name>
</gene>
<dbReference type="PANTHER" id="PTHR38768:SF1">
    <property type="entry name" value="UPF0502 PROTEIN YCEH"/>
    <property type="match status" value="1"/>
</dbReference>
<evidence type="ECO:0000313" key="3">
    <source>
        <dbReference type="EMBL" id="VGO19198.1"/>
    </source>
</evidence>
<keyword evidence="2" id="KW-0175">Coiled coil</keyword>
<reference evidence="3 4" key="1">
    <citation type="submission" date="2019-04" db="EMBL/GenBank/DDBJ databases">
        <authorList>
            <person name="Van Vliet M D."/>
        </authorList>
    </citation>
    <scope>NUCLEOTIDE SEQUENCE [LARGE SCALE GENOMIC DNA]</scope>
    <source>
        <strain evidence="3 4">F21</strain>
    </source>
</reference>
<evidence type="ECO:0000313" key="4">
    <source>
        <dbReference type="Proteomes" id="UP000346198"/>
    </source>
</evidence>